<dbReference type="GO" id="GO:0003676">
    <property type="term" value="F:nucleic acid binding"/>
    <property type="evidence" value="ECO:0007669"/>
    <property type="project" value="InterPro"/>
</dbReference>
<comment type="caution">
    <text evidence="3">The sequence shown here is derived from an EMBL/GenBank/DDBJ whole genome shotgun (WGS) entry which is preliminary data.</text>
</comment>
<dbReference type="NCBIfam" id="NF040563">
    <property type="entry name" value="guided_IscB"/>
    <property type="match status" value="1"/>
</dbReference>
<evidence type="ECO:0000313" key="4">
    <source>
        <dbReference type="Proteomes" id="UP000180254"/>
    </source>
</evidence>
<evidence type="ECO:0000256" key="1">
    <source>
        <dbReference type="SAM" id="MobiDB-lite"/>
    </source>
</evidence>
<dbReference type="CDD" id="cd00085">
    <property type="entry name" value="HNHc"/>
    <property type="match status" value="1"/>
</dbReference>
<keyword evidence="3" id="KW-0378">Hydrolase</keyword>
<dbReference type="GO" id="GO:0008270">
    <property type="term" value="F:zinc ion binding"/>
    <property type="evidence" value="ECO:0007669"/>
    <property type="project" value="InterPro"/>
</dbReference>
<keyword evidence="3" id="KW-0540">Nuclease</keyword>
<sequence length="326" mass="38305">MFKGTIQLRQDVKHLMDVRRGYRRYKRSHKRYRPARFDNRASSKRKSRIAPSIKQKKDSILRVVNKLDKITPISNIVLEDVAIDIRAMTEGYKPYRWQYQKSNRLDENLRKAAILRDGNRCMMCGKTNCILEVHHIQPRRLKGSDTLGNLITLCSGCHEKVSDEELNYQNYFYSLINGKNTRFDYAQHVMQGKTYLREELSKIAPLEHTVGGDTSNRRIDWDIEKSHSNDALCITGLQPSSTDVKDWNIKPMRRKSKAKTESLNEFKHRDIVRYTKKTGESYVGYITALYPEKNQCNITTLEGKVLKRYGIKSLDIVWRFSRIYWT</sequence>
<gene>
    <name evidence="3" type="ORF">EUAN_17780</name>
</gene>
<dbReference type="GO" id="GO:0004519">
    <property type="term" value="F:endonuclease activity"/>
    <property type="evidence" value="ECO:0007669"/>
    <property type="project" value="UniProtKB-KW"/>
</dbReference>
<feature type="region of interest" description="Disordered" evidence="1">
    <location>
        <begin position="31"/>
        <end position="53"/>
    </location>
</feature>
<dbReference type="InterPro" id="IPR025938">
    <property type="entry name" value="RRXRR_dom"/>
</dbReference>
<proteinExistence type="predicted"/>
<protein>
    <submittedName>
        <fullName evidence="3">HNH endonuclease</fullName>
    </submittedName>
</protein>
<dbReference type="Pfam" id="PF01844">
    <property type="entry name" value="HNH"/>
    <property type="match status" value="1"/>
</dbReference>
<feature type="domain" description="HNH nuclease" evidence="2">
    <location>
        <begin position="108"/>
        <end position="159"/>
    </location>
</feature>
<dbReference type="InterPro" id="IPR047693">
    <property type="entry name" value="RNA-guided_IscB-like"/>
</dbReference>
<name>A0A1S1V5T1_9FIRM</name>
<dbReference type="Proteomes" id="UP000180254">
    <property type="component" value="Unassembled WGS sequence"/>
</dbReference>
<reference evidence="3 4" key="1">
    <citation type="submission" date="2016-09" db="EMBL/GenBank/DDBJ databases">
        <title>Genome sequence of Eubacterium angustum.</title>
        <authorList>
            <person name="Poehlein A."/>
            <person name="Daniel R."/>
        </authorList>
    </citation>
    <scope>NUCLEOTIDE SEQUENCE [LARGE SCALE GENOMIC DNA]</scope>
    <source>
        <strain evidence="3 4">DSM 1989</strain>
    </source>
</reference>
<dbReference type="SMART" id="SM00507">
    <property type="entry name" value="HNHc"/>
    <property type="match status" value="1"/>
</dbReference>
<dbReference type="InterPro" id="IPR003615">
    <property type="entry name" value="HNH_nuc"/>
</dbReference>
<organism evidence="3 4">
    <name type="scientific">Andreesenia angusta</name>
    <dbReference type="NCBI Taxonomy" id="39480"/>
    <lineage>
        <taxon>Bacteria</taxon>
        <taxon>Bacillati</taxon>
        <taxon>Bacillota</taxon>
        <taxon>Tissierellia</taxon>
        <taxon>Tissierellales</taxon>
        <taxon>Gottschalkiaceae</taxon>
        <taxon>Andreesenia</taxon>
    </lineage>
</organism>
<dbReference type="AlphaFoldDB" id="A0A1S1V5T1"/>
<dbReference type="InterPro" id="IPR002711">
    <property type="entry name" value="HNH"/>
</dbReference>
<dbReference type="Pfam" id="PF14239">
    <property type="entry name" value="RRXRR"/>
    <property type="match status" value="1"/>
</dbReference>
<dbReference type="STRING" id="39480.EUAN_17780"/>
<evidence type="ECO:0000259" key="2">
    <source>
        <dbReference type="SMART" id="SM00507"/>
    </source>
</evidence>
<keyword evidence="3" id="KW-0255">Endonuclease</keyword>
<dbReference type="Gene3D" id="1.10.30.50">
    <property type="match status" value="1"/>
</dbReference>
<keyword evidence="4" id="KW-1185">Reference proteome</keyword>
<evidence type="ECO:0000313" key="3">
    <source>
        <dbReference type="EMBL" id="OHW61775.1"/>
    </source>
</evidence>
<dbReference type="EMBL" id="MKIE01000007">
    <property type="protein sequence ID" value="OHW61775.1"/>
    <property type="molecule type" value="Genomic_DNA"/>
</dbReference>
<accession>A0A1S1V5T1</accession>